<evidence type="ECO:0000313" key="1">
    <source>
        <dbReference type="EMBL" id="KPL75939.1"/>
    </source>
</evidence>
<gene>
    <name evidence="1" type="ORF">AC812_08225</name>
</gene>
<protein>
    <recommendedName>
        <fullName evidence="3">Methylaspartate mutase</fullName>
    </recommendedName>
</protein>
<dbReference type="RefSeq" id="WP_061918366.1">
    <property type="nucleotide sequence ID" value="NZ_DF967971.1"/>
</dbReference>
<name>A0A0P6X8U5_9CHLR</name>
<accession>A0A0P6X8U5</accession>
<reference evidence="1 2" key="1">
    <citation type="submission" date="2015-07" db="EMBL/GenBank/DDBJ databases">
        <title>Draft genome of Bellilinea caldifistulae DSM 17877.</title>
        <authorList>
            <person name="Hemp J."/>
            <person name="Ward L.M."/>
            <person name="Pace L.A."/>
            <person name="Fischer W.W."/>
        </authorList>
    </citation>
    <scope>NUCLEOTIDE SEQUENCE [LARGE SCALE GENOMIC DNA]</scope>
    <source>
        <strain evidence="1 2">GOMI-1</strain>
    </source>
</reference>
<dbReference type="STRING" id="360411.AC812_08225"/>
<organism evidence="1 2">
    <name type="scientific">Bellilinea caldifistulae</name>
    <dbReference type="NCBI Taxonomy" id="360411"/>
    <lineage>
        <taxon>Bacteria</taxon>
        <taxon>Bacillati</taxon>
        <taxon>Chloroflexota</taxon>
        <taxon>Anaerolineae</taxon>
        <taxon>Anaerolineales</taxon>
        <taxon>Anaerolineaceae</taxon>
        <taxon>Bellilinea</taxon>
    </lineage>
</organism>
<dbReference type="InterPro" id="IPR006230">
    <property type="entry name" value="MutL"/>
</dbReference>
<dbReference type="EMBL" id="LGHJ01000013">
    <property type="protein sequence ID" value="KPL75939.1"/>
    <property type="molecule type" value="Genomic_DNA"/>
</dbReference>
<dbReference type="Pfam" id="PF13941">
    <property type="entry name" value="MutL"/>
    <property type="match status" value="1"/>
</dbReference>
<dbReference type="AlphaFoldDB" id="A0A0P6X8U5"/>
<keyword evidence="2" id="KW-1185">Reference proteome</keyword>
<comment type="caution">
    <text evidence="1">The sequence shown here is derived from an EMBL/GenBank/DDBJ whole genome shotgun (WGS) entry which is preliminary data.</text>
</comment>
<dbReference type="Proteomes" id="UP000050514">
    <property type="component" value="Unassembled WGS sequence"/>
</dbReference>
<evidence type="ECO:0000313" key="2">
    <source>
        <dbReference type="Proteomes" id="UP000050514"/>
    </source>
</evidence>
<sequence>MTTSLVDAESVLAIEIGSIHTRALLFDVVDGQYRFIGAGRAPTTIHAPFFDISEGIHLAISHLQEITSRILLEESRLILPGKADGSGVDQVVLTYTAGQPLRVVVMGLLEDVSVESARRLAASAHTIITEAIGLNDRRPPEAQIDALLRARPDLIILSGGTDQGASRSIAKNVDLLTFALQIIPREKRPEVIYAGNHALVTPVKDVLSTYTQVHVAPNLRPEIDVENLSPAQDILADAEFHIRSRQIGGLQSYRSILAVEPLSAPFAFARMIRFLSRINNPGKGVIGVDLGAGNLIIASAFQGNSAVSVLPMGTGPGMAQALRTIPISEISRWLPIHIPESVVEDYLWHKTLHPTLLPVTTETAAVEQAAIRQVLWNGLNQHRTRYPNTPLLAEPILAAGMPLTQWSPQTSLMLLVDGLQPFGITTFVQDAHGLTAALGIISTNNAILPVQVIESNAFVNLGTVIVPLSNARYGTSILKVKVEYEAGNQISLEVRQGSVTALPIQTGQTARVHLQPLRPITIDPIGKDTTRSFKVIGGVCGVIVDARGRPLSLPTDAARRRDMLKKWAAGFGA</sequence>
<evidence type="ECO:0008006" key="3">
    <source>
        <dbReference type="Google" id="ProtNLM"/>
    </source>
</evidence>
<dbReference type="OrthoDB" id="9769453at2"/>
<proteinExistence type="predicted"/>